<accession>A0A267GF72</accession>
<name>A0A267GF72_9PLAT</name>
<organism evidence="2 3">
    <name type="scientific">Macrostomum lignano</name>
    <dbReference type="NCBI Taxonomy" id="282301"/>
    <lineage>
        <taxon>Eukaryota</taxon>
        <taxon>Metazoa</taxon>
        <taxon>Spiralia</taxon>
        <taxon>Lophotrochozoa</taxon>
        <taxon>Platyhelminthes</taxon>
        <taxon>Rhabditophora</taxon>
        <taxon>Macrostomorpha</taxon>
        <taxon>Macrostomida</taxon>
        <taxon>Macrostomidae</taxon>
        <taxon>Macrostomum</taxon>
    </lineage>
</organism>
<reference evidence="2 3" key="1">
    <citation type="submission" date="2017-06" db="EMBL/GenBank/DDBJ databases">
        <title>A platform for efficient transgenesis in Macrostomum lignano, a flatworm model organism for stem cell research.</title>
        <authorList>
            <person name="Berezikov E."/>
        </authorList>
    </citation>
    <scope>NUCLEOTIDE SEQUENCE [LARGE SCALE GENOMIC DNA]</scope>
    <source>
        <strain evidence="2">DV1</strain>
        <tissue evidence="2">Whole organism</tissue>
    </source>
</reference>
<dbReference type="InterPro" id="IPR029638">
    <property type="entry name" value="FAM78"/>
</dbReference>
<dbReference type="PANTHER" id="PTHR31655">
    <property type="entry name" value="PROTEIN FAM78A"/>
    <property type="match status" value="1"/>
</dbReference>
<evidence type="ECO:0000256" key="1">
    <source>
        <dbReference type="SAM" id="MobiDB-lite"/>
    </source>
</evidence>
<dbReference type="Proteomes" id="UP000215902">
    <property type="component" value="Unassembled WGS sequence"/>
</dbReference>
<evidence type="ECO:0000313" key="3">
    <source>
        <dbReference type="Proteomes" id="UP000215902"/>
    </source>
</evidence>
<feature type="compositionally biased region" description="Basic and acidic residues" evidence="1">
    <location>
        <begin position="13"/>
        <end position="27"/>
    </location>
</feature>
<feature type="compositionally biased region" description="Polar residues" evidence="1">
    <location>
        <begin position="1"/>
        <end position="10"/>
    </location>
</feature>
<dbReference type="PANTHER" id="PTHR31655:SF7">
    <property type="entry name" value="PROTEIN FAM78A"/>
    <property type="match status" value="1"/>
</dbReference>
<sequence length="395" mass="45595">MAQRPNNSSRRTPKSEETSASHVITKDTLDSHIESVSSKADRTSVLSSRFRPDEHITINYSRVYYSQPVRSQPLTKVIEKSHLMQWQGQKFKCRIGITLENSTPDSDWTIGLAQACDYLELSNQFEAAGRYQWEFHPTKSGLHKMVNDSNGLQWPFYSHETCLLEIVAGRPLFYSSFELHFSDFFYPTMQWGMRRNKQTSWLTDVERVQHFKVWLVAIKRGKNHPKDGFPVCSYSQFRPELDELYVLQAMEWKYHIGLKFDCHMPLGRRCKSINDAQSEQPRVLQTVDPIPTSALVPPNCNSCQSLIFYPQDKNDVLLLKAKPADIVVPWDRWREDMTMGYSNVANFNCPTPLPNLFPCYSGDPLLESKFSSNRSSTPTNVVRRGFAGRCSSKRR</sequence>
<comment type="caution">
    <text evidence="2">The sequence shown here is derived from an EMBL/GenBank/DDBJ whole genome shotgun (WGS) entry which is preliminary data.</text>
</comment>
<dbReference type="STRING" id="282301.A0A267GF72"/>
<protein>
    <submittedName>
        <fullName evidence="2">Uncharacterized protein</fullName>
    </submittedName>
</protein>
<dbReference type="EMBL" id="NIVC01000364">
    <property type="protein sequence ID" value="PAA84681.1"/>
    <property type="molecule type" value="Genomic_DNA"/>
</dbReference>
<feature type="region of interest" description="Disordered" evidence="1">
    <location>
        <begin position="1"/>
        <end position="27"/>
    </location>
</feature>
<dbReference type="OrthoDB" id="9971204at2759"/>
<gene>
    <name evidence="2" type="ORF">BOX15_Mlig029804g2</name>
</gene>
<evidence type="ECO:0000313" key="2">
    <source>
        <dbReference type="EMBL" id="PAA84681.1"/>
    </source>
</evidence>
<keyword evidence="3" id="KW-1185">Reference proteome</keyword>
<dbReference type="AlphaFoldDB" id="A0A267GF72"/>
<proteinExistence type="predicted"/>